<dbReference type="GO" id="GO:0005886">
    <property type="term" value="C:plasma membrane"/>
    <property type="evidence" value="ECO:0007669"/>
    <property type="project" value="UniProtKB-SubCell"/>
</dbReference>
<evidence type="ECO:0000256" key="10">
    <source>
        <dbReference type="SAM" id="Phobius"/>
    </source>
</evidence>
<evidence type="ECO:0000256" key="3">
    <source>
        <dbReference type="ARBA" id="ARBA00022106"/>
    </source>
</evidence>
<keyword evidence="12" id="KW-1185">Reference proteome</keyword>
<evidence type="ECO:0000256" key="1">
    <source>
        <dbReference type="ARBA" id="ARBA00004651"/>
    </source>
</evidence>
<dbReference type="InterPro" id="IPR045070">
    <property type="entry name" value="MATE_MepA-like"/>
</dbReference>
<evidence type="ECO:0000313" key="11">
    <source>
        <dbReference type="EMBL" id="SEM31207.1"/>
    </source>
</evidence>
<dbReference type="PANTHER" id="PTHR43823:SF3">
    <property type="entry name" value="MULTIDRUG EXPORT PROTEIN MEPA"/>
    <property type="match status" value="1"/>
</dbReference>
<feature type="transmembrane region" description="Helical" evidence="10">
    <location>
        <begin position="259"/>
        <end position="282"/>
    </location>
</feature>
<keyword evidence="8 10" id="KW-0472">Membrane</keyword>
<organism evidence="11 12">
    <name type="scientific">Syntrophus gentianae</name>
    <dbReference type="NCBI Taxonomy" id="43775"/>
    <lineage>
        <taxon>Bacteria</taxon>
        <taxon>Pseudomonadati</taxon>
        <taxon>Thermodesulfobacteriota</taxon>
        <taxon>Syntrophia</taxon>
        <taxon>Syntrophales</taxon>
        <taxon>Syntrophaceae</taxon>
        <taxon>Syntrophus</taxon>
    </lineage>
</organism>
<evidence type="ECO:0000256" key="6">
    <source>
        <dbReference type="ARBA" id="ARBA00022692"/>
    </source>
</evidence>
<keyword evidence="5" id="KW-1003">Cell membrane</keyword>
<comment type="subcellular location">
    <subcellularLocation>
        <location evidence="1">Cell membrane</location>
        <topology evidence="1">Multi-pass membrane protein</topology>
    </subcellularLocation>
</comment>
<evidence type="ECO:0000313" key="12">
    <source>
        <dbReference type="Proteomes" id="UP000198744"/>
    </source>
</evidence>
<dbReference type="GO" id="GO:0046677">
    <property type="term" value="P:response to antibiotic"/>
    <property type="evidence" value="ECO:0007669"/>
    <property type="project" value="UniProtKB-KW"/>
</dbReference>
<accession>A0A1H7XDE3</accession>
<feature type="transmembrane region" description="Helical" evidence="10">
    <location>
        <begin position="156"/>
        <end position="178"/>
    </location>
</feature>
<keyword evidence="6 10" id="KW-0812">Transmembrane</keyword>
<dbReference type="InterPro" id="IPR002528">
    <property type="entry name" value="MATE_fam"/>
</dbReference>
<feature type="transmembrane region" description="Helical" evidence="10">
    <location>
        <begin position="118"/>
        <end position="136"/>
    </location>
</feature>
<dbReference type="EMBL" id="FOBS01000010">
    <property type="protein sequence ID" value="SEM31207.1"/>
    <property type="molecule type" value="Genomic_DNA"/>
</dbReference>
<evidence type="ECO:0000256" key="8">
    <source>
        <dbReference type="ARBA" id="ARBA00023136"/>
    </source>
</evidence>
<dbReference type="GO" id="GO:0015297">
    <property type="term" value="F:antiporter activity"/>
    <property type="evidence" value="ECO:0007669"/>
    <property type="project" value="InterPro"/>
</dbReference>
<evidence type="ECO:0000256" key="5">
    <source>
        <dbReference type="ARBA" id="ARBA00022475"/>
    </source>
</evidence>
<evidence type="ECO:0000256" key="7">
    <source>
        <dbReference type="ARBA" id="ARBA00022989"/>
    </source>
</evidence>
<feature type="transmembrane region" description="Helical" evidence="10">
    <location>
        <begin position="37"/>
        <end position="58"/>
    </location>
</feature>
<proteinExistence type="inferred from homology"/>
<gene>
    <name evidence="11" type="ORF">SAMN04489760_11023</name>
</gene>
<dbReference type="CDD" id="cd13143">
    <property type="entry name" value="MATE_MepA_like"/>
    <property type="match status" value="1"/>
</dbReference>
<feature type="transmembrane region" description="Helical" evidence="10">
    <location>
        <begin position="70"/>
        <end position="98"/>
    </location>
</feature>
<feature type="transmembrane region" description="Helical" evidence="10">
    <location>
        <begin position="342"/>
        <end position="362"/>
    </location>
</feature>
<dbReference type="NCBIfam" id="TIGR00797">
    <property type="entry name" value="matE"/>
    <property type="match status" value="1"/>
</dbReference>
<keyword evidence="7 10" id="KW-1133">Transmembrane helix</keyword>
<comment type="similarity">
    <text evidence="2">Belongs to the multi antimicrobial extrusion (MATE) (TC 2.A.66.1) family. MepA subfamily.</text>
</comment>
<keyword evidence="9" id="KW-0046">Antibiotic resistance</keyword>
<feature type="transmembrane region" description="Helical" evidence="10">
    <location>
        <begin position="190"/>
        <end position="211"/>
    </location>
</feature>
<evidence type="ECO:0000256" key="4">
    <source>
        <dbReference type="ARBA" id="ARBA00022448"/>
    </source>
</evidence>
<dbReference type="GO" id="GO:0042910">
    <property type="term" value="F:xenobiotic transmembrane transporter activity"/>
    <property type="evidence" value="ECO:0007669"/>
    <property type="project" value="InterPro"/>
</dbReference>
<feature type="transmembrane region" description="Helical" evidence="10">
    <location>
        <begin position="437"/>
        <end position="458"/>
    </location>
</feature>
<dbReference type="Pfam" id="PF01554">
    <property type="entry name" value="MatE"/>
    <property type="match status" value="2"/>
</dbReference>
<feature type="transmembrane region" description="Helical" evidence="10">
    <location>
        <begin position="294"/>
        <end position="321"/>
    </location>
</feature>
<dbReference type="AlphaFoldDB" id="A0A1H7XDE3"/>
<feature type="transmembrane region" description="Helical" evidence="10">
    <location>
        <begin position="217"/>
        <end position="239"/>
    </location>
</feature>
<dbReference type="Proteomes" id="UP000198744">
    <property type="component" value="Unassembled WGS sequence"/>
</dbReference>
<sequence>MCDEVRSFLCLELSLPINQSAMNDKSLNLGKGPILPLLLKMSGPSIAAMLAMAVYNFIDAFWLARLSSKAIAALTICFPLQFIFGGIGVGTGIGAGSYASRMLGAGEILKARQTAGQVFFLSASLGLLLVGMILAAPDPILKFFGASAEILPLSRLYLITTLPGVPFLFLIMTINNLLRAEGRPNASMFAVFFIAAISALLDPLLIFGWGPFPRLEIQGAALAAVISQIAGAALSFYYLQQKSSKYRLSWKHLYPNPRIIQSIYSTGFPSIIINLAVSFAMFLHNSILAGYSNLAVATLGIIFRTNGLIMMMLYGFGHGLMPLVGFSEGARLYARLMESVKIAVRISFGIALLSCLLVEVFASPIATFFSPDLQLQALTETALRINFLMLLTGAPSLMWINMFIGLGRGNTAMFLLVARETFVLIPLLLFLPSQFGINGVWMAQPLANALAFLFILYWTKRQYRFFECQLTAPPI</sequence>
<protein>
    <recommendedName>
        <fullName evidence="3">Multidrug export protein MepA</fullName>
    </recommendedName>
</protein>
<reference evidence="11 12" key="1">
    <citation type="submission" date="2016-10" db="EMBL/GenBank/DDBJ databases">
        <authorList>
            <person name="de Groot N.N."/>
        </authorList>
    </citation>
    <scope>NUCLEOTIDE SEQUENCE [LARGE SCALE GENOMIC DNA]</scope>
    <source>
        <strain evidence="11 12">DSM 8423</strain>
    </source>
</reference>
<feature type="transmembrane region" description="Helical" evidence="10">
    <location>
        <begin position="412"/>
        <end position="431"/>
    </location>
</feature>
<keyword evidence="4" id="KW-0813">Transport</keyword>
<dbReference type="RefSeq" id="WP_237671711.1">
    <property type="nucleotide sequence ID" value="NZ_FOBS01000010.1"/>
</dbReference>
<dbReference type="PANTHER" id="PTHR43823">
    <property type="entry name" value="SPORULATION PROTEIN YKVU"/>
    <property type="match status" value="1"/>
</dbReference>
<evidence type="ECO:0000256" key="9">
    <source>
        <dbReference type="ARBA" id="ARBA00023251"/>
    </source>
</evidence>
<feature type="transmembrane region" description="Helical" evidence="10">
    <location>
        <begin position="382"/>
        <end position="400"/>
    </location>
</feature>
<dbReference type="STRING" id="43775.SAMN04489760_11023"/>
<evidence type="ECO:0000256" key="2">
    <source>
        <dbReference type="ARBA" id="ARBA00008417"/>
    </source>
</evidence>
<name>A0A1H7XDE3_9BACT</name>
<dbReference type="PIRSF" id="PIRSF006603">
    <property type="entry name" value="DinF"/>
    <property type="match status" value="1"/>
</dbReference>
<dbReference type="InterPro" id="IPR051327">
    <property type="entry name" value="MATE_MepA_subfamily"/>
</dbReference>
<dbReference type="InterPro" id="IPR048279">
    <property type="entry name" value="MdtK-like"/>
</dbReference>